<dbReference type="InterPro" id="IPR008271">
    <property type="entry name" value="Ser/Thr_kinase_AS"/>
</dbReference>
<dbReference type="SMART" id="SM00220">
    <property type="entry name" value="S_TKc"/>
    <property type="match status" value="1"/>
</dbReference>
<dbReference type="PANTHER" id="PTHR24346">
    <property type="entry name" value="MAP/MICROTUBULE AFFINITY-REGULATING KINASE"/>
    <property type="match status" value="1"/>
</dbReference>
<dbReference type="GO" id="GO:0000226">
    <property type="term" value="P:microtubule cytoskeleton organization"/>
    <property type="evidence" value="ECO:0007669"/>
    <property type="project" value="TreeGrafter"/>
</dbReference>
<evidence type="ECO:0000313" key="13">
    <source>
        <dbReference type="EMBL" id="KAF8466103.1"/>
    </source>
</evidence>
<feature type="compositionally biased region" description="Low complexity" evidence="10">
    <location>
        <begin position="1014"/>
        <end position="1033"/>
    </location>
</feature>
<feature type="compositionally biased region" description="Basic and acidic residues" evidence="10">
    <location>
        <begin position="645"/>
        <end position="664"/>
    </location>
</feature>
<keyword evidence="4" id="KW-0808">Transferase</keyword>
<keyword evidence="5" id="KW-0547">Nucleotide-binding</keyword>
<evidence type="ECO:0000256" key="2">
    <source>
        <dbReference type="ARBA" id="ARBA00012513"/>
    </source>
</evidence>
<feature type="domain" description="KA1" evidence="12">
    <location>
        <begin position="1044"/>
        <end position="1093"/>
    </location>
</feature>
<evidence type="ECO:0000256" key="4">
    <source>
        <dbReference type="ARBA" id="ARBA00022679"/>
    </source>
</evidence>
<evidence type="ECO:0000256" key="8">
    <source>
        <dbReference type="ARBA" id="ARBA00047899"/>
    </source>
</evidence>
<dbReference type="SUPFAM" id="SSF103243">
    <property type="entry name" value="KA1-like"/>
    <property type="match status" value="1"/>
</dbReference>
<feature type="region of interest" description="Disordered" evidence="10">
    <location>
        <begin position="309"/>
        <end position="349"/>
    </location>
</feature>
<evidence type="ECO:0000256" key="7">
    <source>
        <dbReference type="ARBA" id="ARBA00022840"/>
    </source>
</evidence>
<dbReference type="EMBL" id="WHVB01000043">
    <property type="protein sequence ID" value="KAF8466103.1"/>
    <property type="molecule type" value="Genomic_DNA"/>
</dbReference>
<keyword evidence="3" id="KW-0723">Serine/threonine-protein kinase</keyword>
<evidence type="ECO:0000256" key="1">
    <source>
        <dbReference type="ARBA" id="ARBA00010791"/>
    </source>
</evidence>
<dbReference type="InterPro" id="IPR028375">
    <property type="entry name" value="KA1/Ssp2_C"/>
</dbReference>
<feature type="region of interest" description="Disordered" evidence="10">
    <location>
        <begin position="729"/>
        <end position="772"/>
    </location>
</feature>
<evidence type="ECO:0000256" key="3">
    <source>
        <dbReference type="ARBA" id="ARBA00022527"/>
    </source>
</evidence>
<feature type="compositionally biased region" description="Low complexity" evidence="10">
    <location>
        <begin position="321"/>
        <end position="334"/>
    </location>
</feature>
<feature type="compositionally biased region" description="Polar residues" evidence="10">
    <location>
        <begin position="397"/>
        <end position="411"/>
    </location>
</feature>
<dbReference type="InterPro" id="IPR000719">
    <property type="entry name" value="Prot_kinase_dom"/>
</dbReference>
<gene>
    <name evidence="13" type="ORF">DFH94DRAFT_349118</name>
</gene>
<feature type="compositionally biased region" description="Polar residues" evidence="10">
    <location>
        <begin position="962"/>
        <end position="971"/>
    </location>
</feature>
<evidence type="ECO:0000256" key="9">
    <source>
        <dbReference type="ARBA" id="ARBA00048679"/>
    </source>
</evidence>
<feature type="compositionally biased region" description="Pro residues" evidence="10">
    <location>
        <begin position="311"/>
        <end position="320"/>
    </location>
</feature>
<feature type="compositionally biased region" description="Basic and acidic residues" evidence="10">
    <location>
        <begin position="915"/>
        <end position="939"/>
    </location>
</feature>
<comment type="catalytic activity">
    <reaction evidence="9">
        <text>L-seryl-[protein] + ATP = O-phospho-L-seryl-[protein] + ADP + H(+)</text>
        <dbReference type="Rhea" id="RHEA:17989"/>
        <dbReference type="Rhea" id="RHEA-COMP:9863"/>
        <dbReference type="Rhea" id="RHEA-COMP:11604"/>
        <dbReference type="ChEBI" id="CHEBI:15378"/>
        <dbReference type="ChEBI" id="CHEBI:29999"/>
        <dbReference type="ChEBI" id="CHEBI:30616"/>
        <dbReference type="ChEBI" id="CHEBI:83421"/>
        <dbReference type="ChEBI" id="CHEBI:456216"/>
        <dbReference type="EC" id="2.7.11.1"/>
    </reaction>
</comment>
<comment type="caution">
    <text evidence="13">The sequence shown here is derived from an EMBL/GenBank/DDBJ whole genome shotgun (WGS) entry which is preliminary data.</text>
</comment>
<keyword evidence="14" id="KW-1185">Reference proteome</keyword>
<reference evidence="13" key="2">
    <citation type="journal article" date="2020" name="Nat. Commun.">
        <title>Large-scale genome sequencing of mycorrhizal fungi provides insights into the early evolution of symbiotic traits.</title>
        <authorList>
            <person name="Miyauchi S."/>
            <person name="Kiss E."/>
            <person name="Kuo A."/>
            <person name="Drula E."/>
            <person name="Kohler A."/>
            <person name="Sanchez-Garcia M."/>
            <person name="Morin E."/>
            <person name="Andreopoulos B."/>
            <person name="Barry K.W."/>
            <person name="Bonito G."/>
            <person name="Buee M."/>
            <person name="Carver A."/>
            <person name="Chen C."/>
            <person name="Cichocki N."/>
            <person name="Clum A."/>
            <person name="Culley D."/>
            <person name="Crous P.W."/>
            <person name="Fauchery L."/>
            <person name="Girlanda M."/>
            <person name="Hayes R.D."/>
            <person name="Keri Z."/>
            <person name="LaButti K."/>
            <person name="Lipzen A."/>
            <person name="Lombard V."/>
            <person name="Magnuson J."/>
            <person name="Maillard F."/>
            <person name="Murat C."/>
            <person name="Nolan M."/>
            <person name="Ohm R.A."/>
            <person name="Pangilinan J."/>
            <person name="Pereira M.F."/>
            <person name="Perotto S."/>
            <person name="Peter M."/>
            <person name="Pfister S."/>
            <person name="Riley R."/>
            <person name="Sitrit Y."/>
            <person name="Stielow J.B."/>
            <person name="Szollosi G."/>
            <person name="Zifcakova L."/>
            <person name="Stursova M."/>
            <person name="Spatafora J.W."/>
            <person name="Tedersoo L."/>
            <person name="Vaario L.M."/>
            <person name="Yamada A."/>
            <person name="Yan M."/>
            <person name="Wang P."/>
            <person name="Xu J."/>
            <person name="Bruns T."/>
            <person name="Baldrian P."/>
            <person name="Vilgalys R."/>
            <person name="Dunand C."/>
            <person name="Henrissat B."/>
            <person name="Grigoriev I.V."/>
            <person name="Hibbett D."/>
            <person name="Nagy L.G."/>
            <person name="Martin F.M."/>
        </authorList>
    </citation>
    <scope>NUCLEOTIDE SEQUENCE</scope>
    <source>
        <strain evidence="13">Prilba</strain>
    </source>
</reference>
<dbReference type="Pfam" id="PF02149">
    <property type="entry name" value="KA1"/>
    <property type="match status" value="1"/>
</dbReference>
<dbReference type="GO" id="GO:0005737">
    <property type="term" value="C:cytoplasm"/>
    <property type="evidence" value="ECO:0007669"/>
    <property type="project" value="TreeGrafter"/>
</dbReference>
<keyword evidence="6" id="KW-0418">Kinase</keyword>
<accession>A0A9P5JWV4</accession>
<feature type="compositionally biased region" description="Gly residues" evidence="10">
    <location>
        <begin position="784"/>
        <end position="794"/>
    </location>
</feature>
<dbReference type="SUPFAM" id="SSF56112">
    <property type="entry name" value="Protein kinase-like (PK-like)"/>
    <property type="match status" value="1"/>
</dbReference>
<dbReference type="GO" id="GO:0035556">
    <property type="term" value="P:intracellular signal transduction"/>
    <property type="evidence" value="ECO:0007669"/>
    <property type="project" value="TreeGrafter"/>
</dbReference>
<evidence type="ECO:0000256" key="6">
    <source>
        <dbReference type="ARBA" id="ARBA00022777"/>
    </source>
</evidence>
<dbReference type="PROSITE" id="PS50011">
    <property type="entry name" value="PROTEIN_KINASE_DOM"/>
    <property type="match status" value="1"/>
</dbReference>
<dbReference type="PROSITE" id="PS50032">
    <property type="entry name" value="KA1"/>
    <property type="match status" value="1"/>
</dbReference>
<feature type="domain" description="Protein kinase" evidence="11">
    <location>
        <begin position="1"/>
        <end position="190"/>
    </location>
</feature>
<reference evidence="13" key="1">
    <citation type="submission" date="2019-10" db="EMBL/GenBank/DDBJ databases">
        <authorList>
            <consortium name="DOE Joint Genome Institute"/>
            <person name="Kuo A."/>
            <person name="Miyauchi S."/>
            <person name="Kiss E."/>
            <person name="Drula E."/>
            <person name="Kohler A."/>
            <person name="Sanchez-Garcia M."/>
            <person name="Andreopoulos B."/>
            <person name="Barry K.W."/>
            <person name="Bonito G."/>
            <person name="Buee M."/>
            <person name="Carver A."/>
            <person name="Chen C."/>
            <person name="Cichocki N."/>
            <person name="Clum A."/>
            <person name="Culley D."/>
            <person name="Crous P.W."/>
            <person name="Fauchery L."/>
            <person name="Girlanda M."/>
            <person name="Hayes R."/>
            <person name="Keri Z."/>
            <person name="LaButti K."/>
            <person name="Lipzen A."/>
            <person name="Lombard V."/>
            <person name="Magnuson J."/>
            <person name="Maillard F."/>
            <person name="Morin E."/>
            <person name="Murat C."/>
            <person name="Nolan M."/>
            <person name="Ohm R."/>
            <person name="Pangilinan J."/>
            <person name="Pereira M."/>
            <person name="Perotto S."/>
            <person name="Peter M."/>
            <person name="Riley R."/>
            <person name="Sitrit Y."/>
            <person name="Stielow B."/>
            <person name="Szollosi G."/>
            <person name="Zifcakova L."/>
            <person name="Stursova M."/>
            <person name="Spatafora J.W."/>
            <person name="Tedersoo L."/>
            <person name="Vaario L.-M."/>
            <person name="Yamada A."/>
            <person name="Yan M."/>
            <person name="Wang P."/>
            <person name="Xu J."/>
            <person name="Bruns T."/>
            <person name="Baldrian P."/>
            <person name="Vilgalys R."/>
            <person name="Henrissat B."/>
            <person name="Grigoriev I.V."/>
            <person name="Hibbett D."/>
            <person name="Nagy L.G."/>
            <person name="Martin F.M."/>
        </authorList>
    </citation>
    <scope>NUCLEOTIDE SEQUENCE</scope>
    <source>
        <strain evidence="13">Prilba</strain>
    </source>
</reference>
<evidence type="ECO:0000313" key="14">
    <source>
        <dbReference type="Proteomes" id="UP000759537"/>
    </source>
</evidence>
<evidence type="ECO:0000259" key="12">
    <source>
        <dbReference type="PROSITE" id="PS50032"/>
    </source>
</evidence>
<evidence type="ECO:0000256" key="10">
    <source>
        <dbReference type="SAM" id="MobiDB-lite"/>
    </source>
</evidence>
<dbReference type="Proteomes" id="UP000759537">
    <property type="component" value="Unassembled WGS sequence"/>
</dbReference>
<dbReference type="GO" id="GO:0005524">
    <property type="term" value="F:ATP binding"/>
    <property type="evidence" value="ECO:0007669"/>
    <property type="project" value="UniProtKB-KW"/>
</dbReference>
<protein>
    <recommendedName>
        <fullName evidence="2">non-specific serine/threonine protein kinase</fullName>
        <ecNumber evidence="2">2.7.11.1</ecNumber>
    </recommendedName>
</protein>
<evidence type="ECO:0000256" key="5">
    <source>
        <dbReference type="ARBA" id="ARBA00022741"/>
    </source>
</evidence>
<dbReference type="Pfam" id="PF00069">
    <property type="entry name" value="Pkinase"/>
    <property type="match status" value="1"/>
</dbReference>
<dbReference type="Gene3D" id="1.10.510.10">
    <property type="entry name" value="Transferase(Phosphotransferase) domain 1"/>
    <property type="match status" value="1"/>
</dbReference>
<feature type="region of interest" description="Disordered" evidence="10">
    <location>
        <begin position="617"/>
        <end position="690"/>
    </location>
</feature>
<feature type="region of interest" description="Disordered" evidence="10">
    <location>
        <begin position="369"/>
        <end position="567"/>
    </location>
</feature>
<proteinExistence type="inferred from homology"/>
<feature type="region of interest" description="Disordered" evidence="10">
    <location>
        <begin position="868"/>
        <end position="1037"/>
    </location>
</feature>
<name>A0A9P5JWV4_9AGAM</name>
<dbReference type="EC" id="2.7.11.1" evidence="2"/>
<organism evidence="13 14">
    <name type="scientific">Russula ochroleuca</name>
    <dbReference type="NCBI Taxonomy" id="152965"/>
    <lineage>
        <taxon>Eukaryota</taxon>
        <taxon>Fungi</taxon>
        <taxon>Dikarya</taxon>
        <taxon>Basidiomycota</taxon>
        <taxon>Agaricomycotina</taxon>
        <taxon>Agaricomycetes</taxon>
        <taxon>Russulales</taxon>
        <taxon>Russulaceae</taxon>
        <taxon>Russula</taxon>
    </lineage>
</organism>
<dbReference type="PROSITE" id="PS00108">
    <property type="entry name" value="PROTEIN_KINASE_ST"/>
    <property type="match status" value="1"/>
</dbReference>
<evidence type="ECO:0000259" key="11">
    <source>
        <dbReference type="PROSITE" id="PS50011"/>
    </source>
</evidence>
<dbReference type="FunFam" id="1.10.510.10:FF:000571">
    <property type="entry name" value="Maternal embryonic leucine zipper kinase"/>
    <property type="match status" value="1"/>
</dbReference>
<keyword evidence="7" id="KW-0067">ATP-binding</keyword>
<dbReference type="GO" id="GO:0004674">
    <property type="term" value="F:protein serine/threonine kinase activity"/>
    <property type="evidence" value="ECO:0007669"/>
    <property type="project" value="UniProtKB-KW"/>
</dbReference>
<dbReference type="InterPro" id="IPR011009">
    <property type="entry name" value="Kinase-like_dom_sf"/>
</dbReference>
<dbReference type="PANTHER" id="PTHR24346:SF82">
    <property type="entry name" value="KP78A-RELATED"/>
    <property type="match status" value="1"/>
</dbReference>
<dbReference type="OrthoDB" id="193931at2759"/>
<feature type="compositionally biased region" description="Polar residues" evidence="10">
    <location>
        <begin position="442"/>
        <end position="451"/>
    </location>
</feature>
<feature type="region of interest" description="Disordered" evidence="10">
    <location>
        <begin position="778"/>
        <end position="797"/>
    </location>
</feature>
<sequence>MRDMIVHQHHYYMVFEYINGGQMLDYIISHGRLRERVARKFARQIGSALEYCHKNNVVHRDLKIENILISQTGNIKIIDFGLSNLYDPIAHLSTFCGSLYFAAPELLNAKVYTGPEVDVWSFGVVLYVLVCGKVPFDDQSMPALHAKIKRGLVEYPVWLSTECKHILSRMLVTNPHLRAPLPDLLNHPWMTRGFNGPPDPHLLRREPLRADDLDRQVIRGMTGFEFGNEDDIERRLVAILESEAYRRAVQYWENKRDRPQIWGESLSNSSLAIEWDSGGGGNKAEVVSTPRKNKRFSGFDFYRRKLFSPSTSPPPSPFASPSPSQSQLSNASLSDVNQKEPPNPTRGYHPLISIYYLAREKMERDRVYGPGHFASSQLSVNPPQPAPEEAPPSSASKQSVQLTVPASTVTPQKAIGGTDYNMRPSRLPAPESLHYSKLSYDVTPSPTGATFQHQPQQQPRPRARDAGLPSPKHADISPPSPIAVSGGPDASPVPASATLPRAPPASTHRRSHSMSQRQGVPRGLASMFGGGSGGATGVNDQGQLRVNVNNVNGHDGHERPRTAGPELTTFPERMEDEQAEAASAPADAPPDVVLSPGSAPLSAGATFVRKFGSLLVGGGSVRGAGDRTSKRTSILGSFGSPRPSTDIDRTVAEKEREREREERQAASPPNEKVELPSVSAPTSPSAGEDATPVAEVCGEVEMHLTPTGGIAHSQTQPIHRRAATILDPQSHAKRHERRSSTGGALLSSVGGTIGRHRRPSTAHGSATGRAPFMQTTEVPEEGASGQGRVNGAGAGFELTDGEDDLNANAADKDFKPVFLKGLFSVATTSTKSPAVLKADIRRVLDRMQVKYRETKTGFDCIHLPSIDISSLQDPRGTPTPSPRKHRKQGSAGSGDSGGTTRRIVRKASKLSFGMGRKDKDRGGEASVNGKEKEKEKDLPGRPSGSGGGPTFGATQSSGSSSFFNVSMNTATPAPHADDASATLHPDESPRRSNSPARSKNLPPIPRDFGGGGALAATPQQQQQQQQQGPPTGGEVNDREVFESVGQNTFSVRFEINIVKVPWLPLHGIQFRRAGGDGWQYQMLARRVLTELKL</sequence>
<dbReference type="Gene3D" id="3.30.310.80">
    <property type="entry name" value="Kinase associated domain 1, KA1"/>
    <property type="match status" value="2"/>
</dbReference>
<dbReference type="AlphaFoldDB" id="A0A9P5JWV4"/>
<comment type="similarity">
    <text evidence="1">Belongs to the protein kinase superfamily. CAMK Ser/Thr protein kinase family. NIM1 subfamily.</text>
</comment>
<comment type="catalytic activity">
    <reaction evidence="8">
        <text>L-threonyl-[protein] + ATP = O-phospho-L-threonyl-[protein] + ADP + H(+)</text>
        <dbReference type="Rhea" id="RHEA:46608"/>
        <dbReference type="Rhea" id="RHEA-COMP:11060"/>
        <dbReference type="Rhea" id="RHEA-COMP:11605"/>
        <dbReference type="ChEBI" id="CHEBI:15378"/>
        <dbReference type="ChEBI" id="CHEBI:30013"/>
        <dbReference type="ChEBI" id="CHEBI:30616"/>
        <dbReference type="ChEBI" id="CHEBI:61977"/>
        <dbReference type="ChEBI" id="CHEBI:456216"/>
        <dbReference type="EC" id="2.7.11.1"/>
    </reaction>
</comment>
<dbReference type="InterPro" id="IPR001772">
    <property type="entry name" value="KA1_dom"/>
</dbReference>